<proteinExistence type="predicted"/>
<dbReference type="OrthoDB" id="2623963at2"/>
<gene>
    <name evidence="1" type="ORF">EHE19_014125</name>
</gene>
<dbReference type="EMBL" id="CP061336">
    <property type="protein sequence ID" value="QNU66012.1"/>
    <property type="molecule type" value="Genomic_DNA"/>
</dbReference>
<organism evidence="1 2">
    <name type="scientific">Ruminiclostridium herbifermentans</name>
    <dbReference type="NCBI Taxonomy" id="2488810"/>
    <lineage>
        <taxon>Bacteria</taxon>
        <taxon>Bacillati</taxon>
        <taxon>Bacillota</taxon>
        <taxon>Clostridia</taxon>
        <taxon>Eubacteriales</taxon>
        <taxon>Oscillospiraceae</taxon>
        <taxon>Ruminiclostridium</taxon>
    </lineage>
</organism>
<dbReference type="RefSeq" id="WP_137696760.1">
    <property type="nucleotide sequence ID" value="NZ_CP061336.1"/>
</dbReference>
<dbReference type="Proteomes" id="UP000306409">
    <property type="component" value="Chromosome"/>
</dbReference>
<accession>A0A4U7JH64</accession>
<evidence type="ECO:0000313" key="2">
    <source>
        <dbReference type="Proteomes" id="UP000306409"/>
    </source>
</evidence>
<keyword evidence="2" id="KW-1185">Reference proteome</keyword>
<dbReference type="KEGG" id="rher:EHE19_014125"/>
<reference evidence="1 2" key="1">
    <citation type="submission" date="2020-09" db="EMBL/GenBank/DDBJ databases">
        <title>Characterization and genome sequencing of Ruminiclostridium sp. nov. MA18.</title>
        <authorList>
            <person name="Rettenmaier R."/>
            <person name="Kowollik M.-L."/>
            <person name="Liebl W."/>
            <person name="Zverlov V."/>
        </authorList>
    </citation>
    <scope>NUCLEOTIDE SEQUENCE [LARGE SCALE GENOMIC DNA]</scope>
    <source>
        <strain evidence="1 2">MA18</strain>
    </source>
</reference>
<sequence length="137" mass="15807">MWWNIPSNIKSEFAGLQYDMDTKASEQVNIKIDGNLYKNHVFKGKIVIENIEYTKYYDLIPITFDLNVMNGMGTLAYTTVDDDGQPILKMIGTIKSNDDFSKVYITTNKHETKKDYIIAAPANNLDELNRIKEEMEK</sequence>
<name>A0A4U7JH64_9FIRM</name>
<evidence type="ECO:0000313" key="1">
    <source>
        <dbReference type="EMBL" id="QNU66012.1"/>
    </source>
</evidence>
<dbReference type="AlphaFoldDB" id="A0A4U7JH64"/>
<protein>
    <submittedName>
        <fullName evidence="1">Uncharacterized protein</fullName>
    </submittedName>
</protein>